<proteinExistence type="inferred from homology"/>
<evidence type="ECO:0000256" key="6">
    <source>
        <dbReference type="SAM" id="Coils"/>
    </source>
</evidence>
<protein>
    <submittedName>
        <fullName evidence="9">Membrane protein insertase YidC</fullName>
    </submittedName>
</protein>
<feature type="transmembrane region" description="Helical" evidence="7">
    <location>
        <begin position="132"/>
        <end position="154"/>
    </location>
</feature>
<comment type="similarity">
    <text evidence="5">Belongs to the OXA1/ALB3/YidC family.</text>
</comment>
<evidence type="ECO:0000313" key="10">
    <source>
        <dbReference type="Proteomes" id="UP000237798"/>
    </source>
</evidence>
<dbReference type="AlphaFoldDB" id="A0A2T0BPM0"/>
<sequence length="213" mass="24419">MSMIFNILNTFLNYLFNLTGDWGIAIIILTIAVRLLLLPLSIKQRISMGQQQVLSEKITALKKKYKNNKKKLKIEMQKYYRQSTNGMLGCFVSLLQLPVISSLYFVIINMPANVGTVIIPWISSLKVPDKYFIIPAIYMLVSLSPNLLPYIKYFKTVGLAKMTKSNFIFIGIFSIFITIKAPVAIGLYFITTSLFSLFEEIGYRLYRRNISLN</sequence>
<organism evidence="9 10">
    <name type="scientific">Clostridium luticellarii</name>
    <dbReference type="NCBI Taxonomy" id="1691940"/>
    <lineage>
        <taxon>Bacteria</taxon>
        <taxon>Bacillati</taxon>
        <taxon>Bacillota</taxon>
        <taxon>Clostridia</taxon>
        <taxon>Eubacteriales</taxon>
        <taxon>Clostridiaceae</taxon>
        <taxon>Clostridium</taxon>
    </lineage>
</organism>
<keyword evidence="6" id="KW-0175">Coiled coil</keyword>
<accession>A0A2T0BPM0</accession>
<dbReference type="GO" id="GO:0051205">
    <property type="term" value="P:protein insertion into membrane"/>
    <property type="evidence" value="ECO:0007669"/>
    <property type="project" value="TreeGrafter"/>
</dbReference>
<evidence type="ECO:0000256" key="2">
    <source>
        <dbReference type="ARBA" id="ARBA00022692"/>
    </source>
</evidence>
<dbReference type="RefSeq" id="WP_106008627.1">
    <property type="nucleotide sequence ID" value="NZ_JALCPJ010000003.1"/>
</dbReference>
<keyword evidence="4 7" id="KW-0472">Membrane</keyword>
<reference evidence="9 10" key="1">
    <citation type="submission" date="2018-03" db="EMBL/GenBank/DDBJ databases">
        <title>Genome sequence of Clostridium luticellarii DSM 29923.</title>
        <authorList>
            <person name="Poehlein A."/>
            <person name="Daniel R."/>
        </authorList>
    </citation>
    <scope>NUCLEOTIDE SEQUENCE [LARGE SCALE GENOMIC DNA]</scope>
    <source>
        <strain evidence="9 10">DSM 29923</strain>
    </source>
</reference>
<dbReference type="OrthoDB" id="2380676at2"/>
<gene>
    <name evidence="9" type="primary">yidC_1</name>
    <name evidence="9" type="ORF">CLLU_11610</name>
</gene>
<keyword evidence="2 5" id="KW-0812">Transmembrane</keyword>
<dbReference type="PANTHER" id="PTHR12428">
    <property type="entry name" value="OXA1"/>
    <property type="match status" value="1"/>
</dbReference>
<keyword evidence="3 7" id="KW-1133">Transmembrane helix</keyword>
<dbReference type="InterPro" id="IPR028055">
    <property type="entry name" value="YidC/Oxa/ALB_C"/>
</dbReference>
<feature type="domain" description="Membrane insertase YidC/Oxa/ALB C-terminal" evidence="8">
    <location>
        <begin position="22"/>
        <end position="200"/>
    </location>
</feature>
<dbReference type="InterPro" id="IPR001708">
    <property type="entry name" value="YidC/ALB3/OXA1/COX18"/>
</dbReference>
<evidence type="ECO:0000313" key="9">
    <source>
        <dbReference type="EMBL" id="PRR85819.1"/>
    </source>
</evidence>
<feature type="transmembrane region" description="Helical" evidence="7">
    <location>
        <begin position="86"/>
        <end position="112"/>
    </location>
</feature>
<name>A0A2T0BPM0_9CLOT</name>
<evidence type="ECO:0000256" key="7">
    <source>
        <dbReference type="SAM" id="Phobius"/>
    </source>
</evidence>
<evidence type="ECO:0000256" key="5">
    <source>
        <dbReference type="RuleBase" id="RU003945"/>
    </source>
</evidence>
<feature type="transmembrane region" description="Helical" evidence="7">
    <location>
        <begin position="166"/>
        <end position="190"/>
    </location>
</feature>
<dbReference type="EMBL" id="PVXP01000011">
    <property type="protein sequence ID" value="PRR85819.1"/>
    <property type="molecule type" value="Genomic_DNA"/>
</dbReference>
<evidence type="ECO:0000256" key="3">
    <source>
        <dbReference type="ARBA" id="ARBA00022989"/>
    </source>
</evidence>
<feature type="coiled-coil region" evidence="6">
    <location>
        <begin position="55"/>
        <end position="82"/>
    </location>
</feature>
<evidence type="ECO:0000259" key="8">
    <source>
        <dbReference type="Pfam" id="PF02096"/>
    </source>
</evidence>
<evidence type="ECO:0000256" key="4">
    <source>
        <dbReference type="ARBA" id="ARBA00023136"/>
    </source>
</evidence>
<evidence type="ECO:0000256" key="1">
    <source>
        <dbReference type="ARBA" id="ARBA00004141"/>
    </source>
</evidence>
<feature type="transmembrane region" description="Helical" evidence="7">
    <location>
        <begin position="22"/>
        <end position="42"/>
    </location>
</feature>
<dbReference type="NCBIfam" id="TIGR03592">
    <property type="entry name" value="yidC_oxa1_cterm"/>
    <property type="match status" value="1"/>
</dbReference>
<dbReference type="GO" id="GO:0032977">
    <property type="term" value="F:membrane insertase activity"/>
    <property type="evidence" value="ECO:0007669"/>
    <property type="project" value="InterPro"/>
</dbReference>
<dbReference type="Pfam" id="PF02096">
    <property type="entry name" value="60KD_IMP"/>
    <property type="match status" value="1"/>
</dbReference>
<dbReference type="Proteomes" id="UP000237798">
    <property type="component" value="Unassembled WGS sequence"/>
</dbReference>
<keyword evidence="10" id="KW-1185">Reference proteome</keyword>
<dbReference type="GO" id="GO:0005886">
    <property type="term" value="C:plasma membrane"/>
    <property type="evidence" value="ECO:0007669"/>
    <property type="project" value="TreeGrafter"/>
</dbReference>
<dbReference type="PANTHER" id="PTHR12428:SF65">
    <property type="entry name" value="CYTOCHROME C OXIDASE ASSEMBLY PROTEIN COX18, MITOCHONDRIAL"/>
    <property type="match status" value="1"/>
</dbReference>
<comment type="caution">
    <text evidence="9">The sequence shown here is derived from an EMBL/GenBank/DDBJ whole genome shotgun (WGS) entry which is preliminary data.</text>
</comment>
<comment type="subcellular location">
    <subcellularLocation>
        <location evidence="1 5">Membrane</location>
        <topology evidence="1 5">Multi-pass membrane protein</topology>
    </subcellularLocation>
</comment>